<keyword evidence="3 8" id="KW-0808">Transferase</keyword>
<evidence type="ECO:0000256" key="5">
    <source>
        <dbReference type="ARBA" id="ARBA00022777"/>
    </source>
</evidence>
<sequence>MILIRSNFKRLPIRRVSTRWISISKEIEECMPQQKRFLEEYKIRTMLEQPIILYSNQTLPQFSMQELYLQSMKLSTNFILQNARETIEHLLIYNARRLKEFRKLPYLVVLNPSISESYEIYLQTMSSLLKASTYIPHTLEENLKFANEVLTEFIDVHADTLPSLSKGFTEVSHLLSTKAITSFLDQHLKERISMRLIAHQHIELTRTLNNPDKFVSGGKYNGVIKMLHVPDVVKKNAEVVNDITMMKYDQSVAIDINTNLYPLNYWSQAEPELRTKAANEMLMFPYIEYHLDYILMELFKNSFRSHIENKVTDPVQVTISTSSTSDTFLEIRIRDKGKGIPKKTLDKIFEYSFSTYESGEGDSYKTLNVPPGFEGNTVAGMGFGLPLAKQYIEVFNETVDREKKNQKGNQNLPTKGSLTLQTYPGWGTDVYLKTVGY</sequence>
<evidence type="ECO:0000256" key="7">
    <source>
        <dbReference type="ARBA" id="ARBA00023128"/>
    </source>
</evidence>
<dbReference type="InterPro" id="IPR005467">
    <property type="entry name" value="His_kinase_dom"/>
</dbReference>
<dbReference type="OMA" id="WSYPPSA"/>
<dbReference type="Gene3D" id="3.30.565.10">
    <property type="entry name" value="Histidine kinase-like ATPase, C-terminal domain"/>
    <property type="match status" value="1"/>
</dbReference>
<evidence type="ECO:0000256" key="6">
    <source>
        <dbReference type="ARBA" id="ARBA00022840"/>
    </source>
</evidence>
<dbReference type="Gene3D" id="1.20.140.20">
    <property type="entry name" value="Alpha-ketoacid/pyruvate dehydrogenase kinase, N-terminal domain"/>
    <property type="match status" value="1"/>
</dbReference>
<dbReference type="InterPro" id="IPR036784">
    <property type="entry name" value="AK/P_DHK_N_sf"/>
</dbReference>
<dbReference type="Proteomes" id="UP000011777">
    <property type="component" value="Unassembled WGS sequence"/>
</dbReference>
<dbReference type="GO" id="GO:0005524">
    <property type="term" value="F:ATP binding"/>
    <property type="evidence" value="ECO:0007669"/>
    <property type="project" value="UniProtKB-UniRule"/>
</dbReference>
<dbReference type="OrthoDB" id="3264224at2759"/>
<dbReference type="InterPro" id="IPR018955">
    <property type="entry name" value="BCDHK/PDK_N"/>
</dbReference>
<dbReference type="SUPFAM" id="SSF55874">
    <property type="entry name" value="ATPase domain of HSP90 chaperone/DNA topoisomerase II/histidine kinase"/>
    <property type="match status" value="1"/>
</dbReference>
<dbReference type="STRING" id="1245528.M3IQY5"/>
<dbReference type="InterPro" id="IPR039028">
    <property type="entry name" value="BCKD/PDK"/>
</dbReference>
<name>M3IQY5_CANMX</name>
<accession>M3IQY5</accession>
<dbReference type="GO" id="GO:0010906">
    <property type="term" value="P:regulation of glucose metabolic process"/>
    <property type="evidence" value="ECO:0007669"/>
    <property type="project" value="TreeGrafter"/>
</dbReference>
<dbReference type="AlphaFoldDB" id="M3IQY5"/>
<dbReference type="GO" id="GO:0005759">
    <property type="term" value="C:mitochondrial matrix"/>
    <property type="evidence" value="ECO:0007669"/>
    <property type="project" value="UniProtKB-SubCell"/>
</dbReference>
<dbReference type="SUPFAM" id="SSF69012">
    <property type="entry name" value="alpha-ketoacid dehydrogenase kinase, N-terminal domain"/>
    <property type="match status" value="1"/>
</dbReference>
<evidence type="ECO:0000313" key="10">
    <source>
        <dbReference type="EMBL" id="EMG48931.1"/>
    </source>
</evidence>
<dbReference type="SMART" id="SM00387">
    <property type="entry name" value="HATPase_c"/>
    <property type="match status" value="1"/>
</dbReference>
<keyword evidence="6 8" id="KW-0067">ATP-binding</keyword>
<keyword evidence="2" id="KW-0597">Phosphoprotein</keyword>
<protein>
    <recommendedName>
        <fullName evidence="8">Protein-serine/threonine kinase</fullName>
        <ecNumber evidence="8">2.7.11.-</ecNumber>
    </recommendedName>
</protein>
<comment type="similarity">
    <text evidence="1 8">Belongs to the PDK/BCKDK protein kinase family.</text>
</comment>
<keyword evidence="11" id="KW-1185">Reference proteome</keyword>
<dbReference type="Pfam" id="PF10436">
    <property type="entry name" value="BCDHK_Adom3"/>
    <property type="match status" value="1"/>
</dbReference>
<comment type="caution">
    <text evidence="10">The sequence shown here is derived from an EMBL/GenBank/DDBJ whole genome shotgun (WGS) entry which is preliminary data.</text>
</comment>
<evidence type="ECO:0000256" key="8">
    <source>
        <dbReference type="RuleBase" id="RU366032"/>
    </source>
</evidence>
<evidence type="ECO:0000256" key="1">
    <source>
        <dbReference type="ARBA" id="ARBA00006155"/>
    </source>
</evidence>
<evidence type="ECO:0000256" key="4">
    <source>
        <dbReference type="ARBA" id="ARBA00022741"/>
    </source>
</evidence>
<dbReference type="EMBL" id="AOGT01000893">
    <property type="protein sequence ID" value="EMG48931.1"/>
    <property type="molecule type" value="Genomic_DNA"/>
</dbReference>
<keyword evidence="5 8" id="KW-0418">Kinase</keyword>
<comment type="subcellular location">
    <subcellularLocation>
        <location evidence="8">Mitochondrion matrix</location>
    </subcellularLocation>
</comment>
<dbReference type="GO" id="GO:0004740">
    <property type="term" value="F:pyruvate dehydrogenase (acetyl-transferring) kinase activity"/>
    <property type="evidence" value="ECO:0007669"/>
    <property type="project" value="TreeGrafter"/>
</dbReference>
<keyword evidence="7 8" id="KW-0496">Mitochondrion</keyword>
<reference evidence="10 11" key="1">
    <citation type="submission" date="2013-02" db="EMBL/GenBank/DDBJ databases">
        <title>Genome sequence of Candida maltosa Xu316, a potential industrial strain for xylitol and ethanol production.</title>
        <authorList>
            <person name="Yu J."/>
            <person name="Wang Q."/>
            <person name="Geng X."/>
            <person name="Bao W."/>
            <person name="He P."/>
            <person name="Cai J."/>
        </authorList>
    </citation>
    <scope>NUCLEOTIDE SEQUENCE [LARGE SCALE GENOMIC DNA]</scope>
    <source>
        <strain evidence="11">Xu316</strain>
    </source>
</reference>
<keyword evidence="4 8" id="KW-0547">Nucleotide-binding</keyword>
<dbReference type="PANTHER" id="PTHR11947:SF20">
    <property type="entry name" value="[3-METHYL-2-OXOBUTANOATE DEHYDROGENASE [LIPOAMIDE]] KINASE, MITOCHONDRIAL"/>
    <property type="match status" value="1"/>
</dbReference>
<dbReference type="Pfam" id="PF02518">
    <property type="entry name" value="HATPase_c"/>
    <property type="match status" value="1"/>
</dbReference>
<gene>
    <name evidence="10" type="ORF">G210_0423</name>
</gene>
<dbReference type="HOGENOM" id="CLU_023861_4_1_1"/>
<evidence type="ECO:0000259" key="9">
    <source>
        <dbReference type="PROSITE" id="PS50109"/>
    </source>
</evidence>
<dbReference type="InterPro" id="IPR036890">
    <property type="entry name" value="HATPase_C_sf"/>
</dbReference>
<organism evidence="10 11">
    <name type="scientific">Candida maltosa (strain Xu316)</name>
    <name type="common">Yeast</name>
    <dbReference type="NCBI Taxonomy" id="1245528"/>
    <lineage>
        <taxon>Eukaryota</taxon>
        <taxon>Fungi</taxon>
        <taxon>Dikarya</taxon>
        <taxon>Ascomycota</taxon>
        <taxon>Saccharomycotina</taxon>
        <taxon>Pichiomycetes</taxon>
        <taxon>Debaryomycetaceae</taxon>
        <taxon>Candida/Lodderomyces clade</taxon>
        <taxon>Candida</taxon>
    </lineage>
</organism>
<dbReference type="eggNOG" id="KOG0787">
    <property type="taxonomic scope" value="Eukaryota"/>
</dbReference>
<proteinExistence type="inferred from homology"/>
<evidence type="ECO:0000313" key="11">
    <source>
        <dbReference type="Proteomes" id="UP000011777"/>
    </source>
</evidence>
<dbReference type="PROSITE" id="PS50109">
    <property type="entry name" value="HIS_KIN"/>
    <property type="match status" value="1"/>
</dbReference>
<evidence type="ECO:0000256" key="3">
    <source>
        <dbReference type="ARBA" id="ARBA00022679"/>
    </source>
</evidence>
<evidence type="ECO:0000256" key="2">
    <source>
        <dbReference type="ARBA" id="ARBA00022553"/>
    </source>
</evidence>
<dbReference type="PANTHER" id="PTHR11947">
    <property type="entry name" value="PYRUVATE DEHYDROGENASE KINASE"/>
    <property type="match status" value="1"/>
</dbReference>
<dbReference type="EC" id="2.7.11.-" evidence="8"/>
<feature type="domain" description="Histidine kinase" evidence="9">
    <location>
        <begin position="291"/>
        <end position="437"/>
    </location>
</feature>
<dbReference type="InterPro" id="IPR003594">
    <property type="entry name" value="HATPase_dom"/>
</dbReference>